<dbReference type="PROSITE" id="PS50994">
    <property type="entry name" value="INTEGRASE"/>
    <property type="match status" value="1"/>
</dbReference>
<reference evidence="3" key="1">
    <citation type="submission" date="2021-03" db="EMBL/GenBank/DDBJ databases">
        <title>Draft genome sequence of rust myrtle Austropuccinia psidii MF-1, a brazilian biotype.</title>
        <authorList>
            <person name="Quecine M.C."/>
            <person name="Pachon D.M.R."/>
            <person name="Bonatelli M.L."/>
            <person name="Correr F.H."/>
            <person name="Franceschini L.M."/>
            <person name="Leite T.F."/>
            <person name="Margarido G.R.A."/>
            <person name="Almeida C.A."/>
            <person name="Ferrarezi J.A."/>
            <person name="Labate C.A."/>
        </authorList>
    </citation>
    <scope>NUCLEOTIDE SEQUENCE</scope>
    <source>
        <strain evidence="3">MF-1</strain>
    </source>
</reference>
<proteinExistence type="predicted"/>
<evidence type="ECO:0000259" key="2">
    <source>
        <dbReference type="PROSITE" id="PS50994"/>
    </source>
</evidence>
<dbReference type="GO" id="GO:0003723">
    <property type="term" value="F:RNA binding"/>
    <property type="evidence" value="ECO:0007669"/>
    <property type="project" value="UniProtKB-KW"/>
</dbReference>
<sequence>METAIMIWNNVFSHTGLFQIIISDRDPKFTLALWTNLHNFFGTKLSFSTAYHPQTNGLAERIIHTLEETIRRFFAYGLEFKDSYGFTHDWCAPITALDLSYKTSIHSSTGKTPEMLEKGWNPLLPYDTLKKGLVDIHPTASSFKIILDKDRHHAKRCMKDSFKYAKERLDIIHK</sequence>
<dbReference type="GO" id="GO:0015074">
    <property type="term" value="P:DNA integration"/>
    <property type="evidence" value="ECO:0007669"/>
    <property type="project" value="InterPro"/>
</dbReference>
<dbReference type="PANTHER" id="PTHR37984:SF5">
    <property type="entry name" value="PROTEIN NYNRIN-LIKE"/>
    <property type="match status" value="1"/>
</dbReference>
<dbReference type="PANTHER" id="PTHR37984">
    <property type="entry name" value="PROTEIN CBG26694"/>
    <property type="match status" value="1"/>
</dbReference>
<dbReference type="InterPro" id="IPR050951">
    <property type="entry name" value="Retrovirus_Pol_polyprotein"/>
</dbReference>
<accession>A0A9Q3BYN4</accession>
<dbReference type="SUPFAM" id="SSF53098">
    <property type="entry name" value="Ribonuclease H-like"/>
    <property type="match status" value="1"/>
</dbReference>
<dbReference type="Gene3D" id="3.30.420.10">
    <property type="entry name" value="Ribonuclease H-like superfamily/Ribonuclease H"/>
    <property type="match status" value="1"/>
</dbReference>
<dbReference type="AlphaFoldDB" id="A0A9Q3BYN4"/>
<evidence type="ECO:0000313" key="4">
    <source>
        <dbReference type="Proteomes" id="UP000765509"/>
    </source>
</evidence>
<dbReference type="InterPro" id="IPR012337">
    <property type="entry name" value="RNaseH-like_sf"/>
</dbReference>
<dbReference type="GO" id="GO:0005634">
    <property type="term" value="C:nucleus"/>
    <property type="evidence" value="ECO:0007669"/>
    <property type="project" value="UniProtKB-ARBA"/>
</dbReference>
<feature type="domain" description="Integrase catalytic" evidence="2">
    <location>
        <begin position="1"/>
        <end position="121"/>
    </location>
</feature>
<dbReference type="EMBL" id="AVOT02003407">
    <property type="protein sequence ID" value="MBW0473428.1"/>
    <property type="molecule type" value="Genomic_DNA"/>
</dbReference>
<dbReference type="InterPro" id="IPR036397">
    <property type="entry name" value="RNaseH_sf"/>
</dbReference>
<gene>
    <name evidence="3" type="ORF">O181_013143</name>
</gene>
<dbReference type="Proteomes" id="UP000765509">
    <property type="component" value="Unassembled WGS sequence"/>
</dbReference>
<comment type="caution">
    <text evidence="3">The sequence shown here is derived from an EMBL/GenBank/DDBJ whole genome shotgun (WGS) entry which is preliminary data.</text>
</comment>
<organism evidence="3 4">
    <name type="scientific">Austropuccinia psidii MF-1</name>
    <dbReference type="NCBI Taxonomy" id="1389203"/>
    <lineage>
        <taxon>Eukaryota</taxon>
        <taxon>Fungi</taxon>
        <taxon>Dikarya</taxon>
        <taxon>Basidiomycota</taxon>
        <taxon>Pucciniomycotina</taxon>
        <taxon>Pucciniomycetes</taxon>
        <taxon>Pucciniales</taxon>
        <taxon>Sphaerophragmiaceae</taxon>
        <taxon>Austropuccinia</taxon>
    </lineage>
</organism>
<evidence type="ECO:0000256" key="1">
    <source>
        <dbReference type="ARBA" id="ARBA00022884"/>
    </source>
</evidence>
<keyword evidence="1" id="KW-0694">RNA-binding</keyword>
<dbReference type="InterPro" id="IPR001584">
    <property type="entry name" value="Integrase_cat-core"/>
</dbReference>
<name>A0A9Q3BYN4_9BASI</name>
<evidence type="ECO:0000313" key="3">
    <source>
        <dbReference type="EMBL" id="MBW0473428.1"/>
    </source>
</evidence>
<protein>
    <recommendedName>
        <fullName evidence="2">Integrase catalytic domain-containing protein</fullName>
    </recommendedName>
</protein>
<keyword evidence="4" id="KW-1185">Reference proteome</keyword>